<protein>
    <submittedName>
        <fullName evidence="1">Uncharacterized protein</fullName>
    </submittedName>
</protein>
<organism evidence="1">
    <name type="scientific">marine sediment metagenome</name>
    <dbReference type="NCBI Taxonomy" id="412755"/>
    <lineage>
        <taxon>unclassified sequences</taxon>
        <taxon>metagenomes</taxon>
        <taxon>ecological metagenomes</taxon>
    </lineage>
</organism>
<feature type="non-terminal residue" evidence="1">
    <location>
        <position position="1"/>
    </location>
</feature>
<name>X0Y557_9ZZZZ</name>
<gene>
    <name evidence="1" type="ORF">S01H1_84181</name>
</gene>
<sequence length="44" mass="4649">KAVALLSINGGGEVRWRVDQCTGKEDDLAIAAYGLTARVCPSED</sequence>
<evidence type="ECO:0000313" key="1">
    <source>
        <dbReference type="EMBL" id="GAG51069.1"/>
    </source>
</evidence>
<proteinExistence type="predicted"/>
<comment type="caution">
    <text evidence="1">The sequence shown here is derived from an EMBL/GenBank/DDBJ whole genome shotgun (WGS) entry which is preliminary data.</text>
</comment>
<dbReference type="EMBL" id="BARS01057409">
    <property type="protein sequence ID" value="GAG51069.1"/>
    <property type="molecule type" value="Genomic_DNA"/>
</dbReference>
<dbReference type="AlphaFoldDB" id="X0Y557"/>
<reference evidence="1" key="1">
    <citation type="journal article" date="2014" name="Front. Microbiol.">
        <title>High frequency of phylogenetically diverse reductive dehalogenase-homologous genes in deep subseafloor sedimentary metagenomes.</title>
        <authorList>
            <person name="Kawai M."/>
            <person name="Futagami T."/>
            <person name="Toyoda A."/>
            <person name="Takaki Y."/>
            <person name="Nishi S."/>
            <person name="Hori S."/>
            <person name="Arai W."/>
            <person name="Tsubouchi T."/>
            <person name="Morono Y."/>
            <person name="Uchiyama I."/>
            <person name="Ito T."/>
            <person name="Fujiyama A."/>
            <person name="Inagaki F."/>
            <person name="Takami H."/>
        </authorList>
    </citation>
    <scope>NUCLEOTIDE SEQUENCE</scope>
    <source>
        <strain evidence="1">Expedition CK06-06</strain>
    </source>
</reference>
<accession>X0Y557</accession>